<evidence type="ECO:0000259" key="3">
    <source>
        <dbReference type="Pfam" id="PF12777"/>
    </source>
</evidence>
<dbReference type="InterPro" id="IPR024743">
    <property type="entry name" value="Dynein_HC_stalk"/>
</dbReference>
<dbReference type="InterPro" id="IPR035706">
    <property type="entry name" value="AAA_9"/>
</dbReference>
<dbReference type="PANTHER" id="PTHR22878:SF69">
    <property type="entry name" value="DYNEIN HEAVY CHAIN"/>
    <property type="match status" value="1"/>
</dbReference>
<dbReference type="InterPro" id="IPR043160">
    <property type="entry name" value="Dynein_C_barrel"/>
</dbReference>
<dbReference type="Gene3D" id="1.20.920.20">
    <property type="match status" value="1"/>
</dbReference>
<dbReference type="Pfam" id="PF18198">
    <property type="entry name" value="AAA_lid_11"/>
    <property type="match status" value="1"/>
</dbReference>
<dbReference type="Pfam" id="PF12780">
    <property type="entry name" value="AAA_8"/>
    <property type="match status" value="1"/>
</dbReference>
<dbReference type="InterPro" id="IPR041658">
    <property type="entry name" value="AAA_lid_11"/>
</dbReference>
<dbReference type="Pfam" id="PF12777">
    <property type="entry name" value="MT"/>
    <property type="match status" value="1"/>
</dbReference>
<name>A0ABP0KNA1_9DINO</name>
<evidence type="ECO:0000313" key="9">
    <source>
        <dbReference type="Proteomes" id="UP001642484"/>
    </source>
</evidence>
<sequence length="1892" mass="214379">MAAAPVRAGIYGDRLVCHADLKKLRHLTEKISKQMFSKHNLQKYFQEKNPEPIIFAPFSRGHHNMDDGGVYDKIKDMERLSQILHEAMADYDSTYAAMDLVLFEDAMKHVARICRIISSPSGHPLLVGVGGSGRQSLSRLSAFVCQHMTYMIVITSSYSLPDLKTDLQYMYKRAGEKDEGVMFLFTDNQIANERFFVFFNDLLASGEITDLYPSEDKDSIRNAVRSAAKGLGIVDTPENLWAFYISRVRKNLHMSLCFSPVGDGLWSRARRFPALVNCTTIDWFQPWPEDALLNVAHKFLMKLEALGPPDDPHRQAIIDFFPYSFDAVNEISHSFIRDEKRFAYTTPKSFLELIKLYSLMLERNVFALEDKKSRLSSGLVKLRQTQEEVATLEEDLQEKALVVKEKAEKADVFAEEIGREKTRVNTEAEKATIEAVKCAQIAEQVAEKKEDCMRDLNLALPLVEQAEAALDVLDKKEFNELKALTRPPTDVHSVCETALHLLAGLDSFVEVDKKGRVKDRSWKSVQKMMTDPGRFLQVLKGYKSYIDDGSVPAQNVEEARKLKDSLGQEFLPENMKKKSQAAGGLSEFVINIIKYYDVVCQVEPKKRSLQDAAETLEKANERHREVTAMVKDLEEKLARLVAEFDQALAEKDEVMAEAERCQRKLDMAQRLVGALSANGVIWEQTVERTGEELVFIPGTSLVACSFAAYLGVFSREYRESACHKFVHFLQERQVPLGVGTPDPLQVLSTEPEQARWCSFGLPSDRVSLENGAIMTCSERWCLIIDPQMQGIVWIKTKEADNNLQVTRMGSPRMVQVFEQSIEAGHPVLVENMLETVDAVLQPVIARNTLKRGTKRVLKLGEKEIAYNPNFKLFMQTKLSNPHYPPEIQAECTVINFTVTEQGLEDQLLFLVVKLERPDLARIKSELIQQQNEFKVRLADLEAYLLEKLAGADSDILEDTELVFGLEDAKFTSEEVKEKVKVAQETEGKINLISQNYGPVANRGALLFFLMMELSKMHTFYKYSLDAFVQVVTRAVNQVSLRQVKEKKTETLGITSALKDMDEREERRESAAQLTTPELQGSDVFEGDHVEEDDEVEEIVELSGQALTDRVKQLEGVVTFAIYSYLRRGLLDADKLTVASMLALKILARSGTVQLEDLNLLIRAPVDPNPPPMPDTTRSWLNEHQWAQLKALEVLPVFKTGSHSLTNTLEQDSLGWKRWFAEERAESSDLPRECRELSSFHRLFLLRVLRPDRIGAALTQFVQDHLGHEFIEQLPFDMMQTYEESTCLTPIFFVLFPGTDPTSTIEATAHSLGLSFGNGMLHNISMGQGQEMVAINAVTKAARDGHWVVLQNIHLMQEWLKSLERVLETIEEYAHPDFRCILTSEPPSVLQGPLWPMVPEAILQKCIKIADEAPTDLKSNLRRAYAKFSQEHIEACQKPKEFKATLFALCFFHSLVLGRVKFGPQGWSKKYPFNDGDLTICAQVLCNYLNNAERLETEVPWPDLRYIFGEIMYGGHITDQWDRRVCNTYLLTLVLPELLTNMSLAPGFKSPDASKLEYSSYQKFIEERFPPEMPQLFGLHPNAEIGFLTSQGINIFKTVQMVSGADTAAAAMDLVACTPHIAKYKDDLPQDLDMAEIRGRLREEDYTPYVITSLQESDRMNLLVGHMRLQLTELELGISGALNITEGMENLSSSLQLNRVNDSWRALAYPSLKPLGAWFQDLLSRMQQLVEWTNDRNGVLKSTWIPGLFNPMAFLTAVMQVTARNKQLPLDYMTNRATFLNLMDPSDVVSLPTNGVHIHGLFLEGASWEEGKGDDEGYISDSKMKELHPEMPVANIYSVHIDEMSWENMYHCPVFITSERGPTFVTQVNVRMDPDDEELRWILAGAALVMTDD</sequence>
<accession>A0ABP0KNA1</accession>
<feature type="coiled-coil region" evidence="1">
    <location>
        <begin position="606"/>
        <end position="671"/>
    </location>
</feature>
<comment type="caution">
    <text evidence="8">The sequence shown here is derived from an EMBL/GenBank/DDBJ whole genome shotgun (WGS) entry which is preliminary data.</text>
</comment>
<organism evidence="8 9">
    <name type="scientific">Durusdinium trenchii</name>
    <dbReference type="NCBI Taxonomy" id="1381693"/>
    <lineage>
        <taxon>Eukaryota</taxon>
        <taxon>Sar</taxon>
        <taxon>Alveolata</taxon>
        <taxon>Dinophyceae</taxon>
        <taxon>Suessiales</taxon>
        <taxon>Symbiodiniaceae</taxon>
        <taxon>Durusdinium</taxon>
    </lineage>
</organism>
<feature type="domain" description="Dynein heavy chain AAA lid" evidence="6">
    <location>
        <begin position="1441"/>
        <end position="1582"/>
    </location>
</feature>
<dbReference type="Proteomes" id="UP001642484">
    <property type="component" value="Unassembled WGS sequence"/>
</dbReference>
<dbReference type="InterPro" id="IPR024317">
    <property type="entry name" value="Dynein_heavy_chain_D4_dom"/>
</dbReference>
<evidence type="ECO:0000256" key="1">
    <source>
        <dbReference type="SAM" id="Coils"/>
    </source>
</evidence>
<dbReference type="PANTHER" id="PTHR22878">
    <property type="entry name" value="DYNEIN HEAVY CHAIN 6, AXONEMAL-LIKE-RELATED"/>
    <property type="match status" value="1"/>
</dbReference>
<dbReference type="InterPro" id="IPR042219">
    <property type="entry name" value="AAA_lid_11_sf"/>
</dbReference>
<keyword evidence="1" id="KW-0175">Coiled coil</keyword>
<evidence type="ECO:0000259" key="7">
    <source>
        <dbReference type="Pfam" id="PF18199"/>
    </source>
</evidence>
<dbReference type="InterPro" id="IPR004273">
    <property type="entry name" value="Dynein_heavy_D6_P-loop"/>
</dbReference>
<dbReference type="SUPFAM" id="SSF52540">
    <property type="entry name" value="P-loop containing nucleoside triphosphate hydrolases"/>
    <property type="match status" value="1"/>
</dbReference>
<dbReference type="Gene3D" id="1.10.8.720">
    <property type="entry name" value="Region D6 of dynein motor"/>
    <property type="match status" value="1"/>
</dbReference>
<dbReference type="Gene3D" id="6.10.140.1060">
    <property type="match status" value="1"/>
</dbReference>
<evidence type="ECO:0000259" key="2">
    <source>
        <dbReference type="Pfam" id="PF03028"/>
    </source>
</evidence>
<feature type="domain" description="Dynein heavy chain AAA module D4" evidence="4">
    <location>
        <begin position="98"/>
        <end position="358"/>
    </location>
</feature>
<feature type="domain" description="Dynein heavy chain ATP-binding dynein motor region" evidence="5">
    <location>
        <begin position="755"/>
        <end position="975"/>
    </location>
</feature>
<dbReference type="InterPro" id="IPR026983">
    <property type="entry name" value="DHC"/>
</dbReference>
<evidence type="ECO:0000259" key="4">
    <source>
        <dbReference type="Pfam" id="PF12780"/>
    </source>
</evidence>
<feature type="domain" description="Dynein heavy chain coiled coil stalk" evidence="3">
    <location>
        <begin position="374"/>
        <end position="725"/>
    </location>
</feature>
<gene>
    <name evidence="8" type="ORF">CCMP2556_LOCUS16935</name>
</gene>
<dbReference type="Gene3D" id="3.40.50.300">
    <property type="entry name" value="P-loop containing nucleotide triphosphate hydrolases"/>
    <property type="match status" value="3"/>
</dbReference>
<dbReference type="Gene3D" id="1.20.1270.280">
    <property type="match status" value="1"/>
</dbReference>
<dbReference type="InterPro" id="IPR027417">
    <property type="entry name" value="P-loop_NTPase"/>
</dbReference>
<dbReference type="Pfam" id="PF12781">
    <property type="entry name" value="AAA_9"/>
    <property type="match status" value="1"/>
</dbReference>
<dbReference type="Pfam" id="PF03028">
    <property type="entry name" value="Dynein_heavy"/>
    <property type="match status" value="1"/>
</dbReference>
<dbReference type="InterPro" id="IPR041228">
    <property type="entry name" value="Dynein_C"/>
</dbReference>
<reference evidence="8 9" key="1">
    <citation type="submission" date="2024-02" db="EMBL/GenBank/DDBJ databases">
        <authorList>
            <person name="Chen Y."/>
            <person name="Shah S."/>
            <person name="Dougan E. K."/>
            <person name="Thang M."/>
            <person name="Chan C."/>
        </authorList>
    </citation>
    <scope>NUCLEOTIDE SEQUENCE [LARGE SCALE GENOMIC DNA]</scope>
</reference>
<dbReference type="Pfam" id="PF18199">
    <property type="entry name" value="Dynein_C"/>
    <property type="match status" value="1"/>
</dbReference>
<dbReference type="EMBL" id="CAXAMN010009224">
    <property type="protein sequence ID" value="CAK9027949.1"/>
    <property type="molecule type" value="Genomic_DNA"/>
</dbReference>
<keyword evidence="9" id="KW-1185">Reference proteome</keyword>
<feature type="domain" description="Dynein heavy chain region D6 P-loop" evidence="2">
    <location>
        <begin position="1286"/>
        <end position="1408"/>
    </location>
</feature>
<evidence type="ECO:0000259" key="6">
    <source>
        <dbReference type="Pfam" id="PF18198"/>
    </source>
</evidence>
<dbReference type="Gene3D" id="1.20.920.30">
    <property type="match status" value="1"/>
</dbReference>
<evidence type="ECO:0000313" key="8">
    <source>
        <dbReference type="EMBL" id="CAK9027949.1"/>
    </source>
</evidence>
<dbReference type="Gene3D" id="1.10.8.1220">
    <property type="match status" value="1"/>
</dbReference>
<feature type="domain" description="Dynein heavy chain C-terminal" evidence="7">
    <location>
        <begin position="1615"/>
        <end position="1889"/>
    </location>
</feature>
<dbReference type="Gene3D" id="3.10.490.20">
    <property type="match status" value="1"/>
</dbReference>
<evidence type="ECO:0000259" key="5">
    <source>
        <dbReference type="Pfam" id="PF12781"/>
    </source>
</evidence>
<proteinExistence type="predicted"/>
<protein>
    <submittedName>
        <fullName evidence="8">Uncharacterized protein</fullName>
    </submittedName>
</protein>